<keyword evidence="2" id="KW-1185">Reference proteome</keyword>
<reference evidence="1 2" key="1">
    <citation type="submission" date="2018-06" db="EMBL/GenBank/DDBJ databases">
        <authorList>
            <consortium name="Pathogen Informatics"/>
            <person name="Doyle S."/>
        </authorList>
    </citation>
    <scope>NUCLEOTIDE SEQUENCE [LARGE SCALE GENOMIC DNA]</scope>
    <source>
        <strain evidence="1 2">NCTC10821</strain>
    </source>
</reference>
<accession>A0A378TBF7</accession>
<evidence type="ECO:0000313" key="2">
    <source>
        <dbReference type="Proteomes" id="UP000254978"/>
    </source>
</evidence>
<gene>
    <name evidence="1" type="ORF">NCTC10821_01595</name>
</gene>
<dbReference type="EMBL" id="UGQT01000001">
    <property type="protein sequence ID" value="STZ58089.1"/>
    <property type="molecule type" value="Genomic_DNA"/>
</dbReference>
<protein>
    <submittedName>
        <fullName evidence="1">Protein of uncharacterized function (DUF3558)</fullName>
    </submittedName>
</protein>
<proteinExistence type="predicted"/>
<dbReference type="Proteomes" id="UP000254978">
    <property type="component" value="Unassembled WGS sequence"/>
</dbReference>
<dbReference type="Pfam" id="PF12079">
    <property type="entry name" value="DUF3558"/>
    <property type="match status" value="1"/>
</dbReference>
<evidence type="ECO:0000313" key="1">
    <source>
        <dbReference type="EMBL" id="STZ58089.1"/>
    </source>
</evidence>
<name>A0A378TBF7_9MYCO</name>
<dbReference type="InterPro" id="IPR024520">
    <property type="entry name" value="DUF3558"/>
</dbReference>
<organism evidence="1 2">
    <name type="scientific">Mycolicibacterium tokaiense</name>
    <dbReference type="NCBI Taxonomy" id="39695"/>
    <lineage>
        <taxon>Bacteria</taxon>
        <taxon>Bacillati</taxon>
        <taxon>Actinomycetota</taxon>
        <taxon>Actinomycetes</taxon>
        <taxon>Mycobacteriales</taxon>
        <taxon>Mycobacteriaceae</taxon>
        <taxon>Mycolicibacterium</taxon>
    </lineage>
</organism>
<sequence length="167" mass="17614">MAVAAGIAVTGCSHTVAGTAELAEPQAEDSGRNFGYIDNSCGRLTDETVRDALGADEILRPYSGAVCQYVLLKGDNTVDATFSWFDTGTVDRERAVAQERGAEITEKVVQRYPAILARTAATGASCSATTSANPGVLSWWVQYREGQDGDPCADAEKLLAATLSSEM</sequence>
<dbReference type="RefSeq" id="WP_068915580.1">
    <property type="nucleotide sequence ID" value="NZ_UGQT01000001.1"/>
</dbReference>
<dbReference type="AlphaFoldDB" id="A0A378TBF7"/>
<dbReference type="OrthoDB" id="4761308at2"/>